<dbReference type="AlphaFoldDB" id="A0A182ISG9"/>
<dbReference type="PANTHER" id="PTHR19143:SF327">
    <property type="entry name" value="FI21813P1-RELATED"/>
    <property type="match status" value="1"/>
</dbReference>
<dbReference type="SUPFAM" id="SSF56496">
    <property type="entry name" value="Fibrinogen C-terminal domain-like"/>
    <property type="match status" value="1"/>
</dbReference>
<accession>A0A182ISG9</accession>
<dbReference type="InterPro" id="IPR050373">
    <property type="entry name" value="Fibrinogen_C-term_domain"/>
</dbReference>
<evidence type="ECO:0000313" key="1">
    <source>
        <dbReference type="EnsemblMetazoa" id="AATE004630-PA.1"/>
    </source>
</evidence>
<dbReference type="InterPro" id="IPR020837">
    <property type="entry name" value="Fibrinogen_CS"/>
</dbReference>
<dbReference type="PANTHER" id="PTHR19143">
    <property type="entry name" value="FIBRINOGEN/TENASCIN/ANGIOPOEITIN"/>
    <property type="match status" value="1"/>
</dbReference>
<organism evidence="1">
    <name type="scientific">Anopheles atroparvus</name>
    <name type="common">European mosquito</name>
    <dbReference type="NCBI Taxonomy" id="41427"/>
    <lineage>
        <taxon>Eukaryota</taxon>
        <taxon>Metazoa</taxon>
        <taxon>Ecdysozoa</taxon>
        <taxon>Arthropoda</taxon>
        <taxon>Hexapoda</taxon>
        <taxon>Insecta</taxon>
        <taxon>Pterygota</taxon>
        <taxon>Neoptera</taxon>
        <taxon>Endopterygota</taxon>
        <taxon>Diptera</taxon>
        <taxon>Nematocera</taxon>
        <taxon>Culicoidea</taxon>
        <taxon>Culicidae</taxon>
        <taxon>Anophelinae</taxon>
        <taxon>Anopheles</taxon>
    </lineage>
</organism>
<name>A0A182ISG9_ANOAO</name>
<dbReference type="Gene3D" id="3.90.215.10">
    <property type="entry name" value="Gamma Fibrinogen, chain A, domain 1"/>
    <property type="match status" value="1"/>
</dbReference>
<reference evidence="1" key="1">
    <citation type="submission" date="2022-08" db="UniProtKB">
        <authorList>
            <consortium name="EnsemblMetazoa"/>
        </authorList>
    </citation>
    <scope>IDENTIFICATION</scope>
    <source>
        <strain evidence="1">EBRO</strain>
    </source>
</reference>
<dbReference type="Pfam" id="PF00147">
    <property type="entry name" value="Fibrinogen_C"/>
    <property type="match status" value="1"/>
</dbReference>
<dbReference type="VEuPathDB" id="VectorBase:AATE004630"/>
<sequence length="259" mass="29622">MASVAGQEQTQQASNQVSGFPFELLLTHLSAIEGRIQERLNELGRNQTRQLELLRIVLTHGNHENIPYRVEVIENMSDGRLNGEWIVLQTRFDGSLSFSRDWREYVQGFGDFGGEHWLGLEKQHRLLAGKRHELLVVLETFENETAYANYDDFRIGNESQRYVMSSLGNYSGTAGDSLMFHLGSKFSTQDQDNDSHSANCAAMYHGGWWYKNCYASNLNGKYSTGNRFKEVGIIWHSFKGPFNSMKTTKMLIRPYKGMT</sequence>
<dbReference type="PROSITE" id="PS51406">
    <property type="entry name" value="FIBRINOGEN_C_2"/>
    <property type="match status" value="1"/>
</dbReference>
<dbReference type="STRING" id="41427.A0A182ISG9"/>
<proteinExistence type="predicted"/>
<dbReference type="GO" id="GO:0005615">
    <property type="term" value="C:extracellular space"/>
    <property type="evidence" value="ECO:0007669"/>
    <property type="project" value="TreeGrafter"/>
</dbReference>
<dbReference type="CDD" id="cd00087">
    <property type="entry name" value="FReD"/>
    <property type="match status" value="1"/>
</dbReference>
<dbReference type="SMART" id="SM00186">
    <property type="entry name" value="FBG"/>
    <property type="match status" value="1"/>
</dbReference>
<dbReference type="InterPro" id="IPR036056">
    <property type="entry name" value="Fibrinogen-like_C"/>
</dbReference>
<dbReference type="PROSITE" id="PS00514">
    <property type="entry name" value="FIBRINOGEN_C_1"/>
    <property type="match status" value="1"/>
</dbReference>
<dbReference type="InterPro" id="IPR002181">
    <property type="entry name" value="Fibrinogen_a/b/g_C_dom"/>
</dbReference>
<dbReference type="InterPro" id="IPR014716">
    <property type="entry name" value="Fibrinogen_a/b/g_C_1"/>
</dbReference>
<dbReference type="EnsemblMetazoa" id="AATE004630-RA">
    <property type="protein sequence ID" value="AATE004630-PA.1"/>
    <property type="gene ID" value="AATE004630"/>
</dbReference>
<protein>
    <submittedName>
        <fullName evidence="1">Uncharacterized protein</fullName>
    </submittedName>
</protein>